<organism evidence="3 4">
    <name type="scientific">Lentzea waywayandensis</name>
    <dbReference type="NCBI Taxonomy" id="84724"/>
    <lineage>
        <taxon>Bacteria</taxon>
        <taxon>Bacillati</taxon>
        <taxon>Actinomycetota</taxon>
        <taxon>Actinomycetes</taxon>
        <taxon>Pseudonocardiales</taxon>
        <taxon>Pseudonocardiaceae</taxon>
        <taxon>Lentzea</taxon>
    </lineage>
</organism>
<dbReference type="AlphaFoldDB" id="A0A1I6E2K1"/>
<dbReference type="InterPro" id="IPR006935">
    <property type="entry name" value="Helicase/UvrB_N"/>
</dbReference>
<dbReference type="Pfam" id="PF19778">
    <property type="entry name" value="RE_endonuc"/>
    <property type="match status" value="1"/>
</dbReference>
<feature type="domain" description="Helicase/UvrB N-terminal" evidence="1">
    <location>
        <begin position="66"/>
        <end position="199"/>
    </location>
</feature>
<dbReference type="GO" id="GO:0003677">
    <property type="term" value="F:DNA binding"/>
    <property type="evidence" value="ECO:0007669"/>
    <property type="project" value="InterPro"/>
</dbReference>
<dbReference type="GO" id="GO:0005524">
    <property type="term" value="F:ATP binding"/>
    <property type="evidence" value="ECO:0007669"/>
    <property type="project" value="InterPro"/>
</dbReference>
<feature type="domain" description="Type III restriction enzyme C-terminal endonuclease" evidence="2">
    <location>
        <begin position="837"/>
        <end position="900"/>
    </location>
</feature>
<evidence type="ECO:0000259" key="2">
    <source>
        <dbReference type="Pfam" id="PF19778"/>
    </source>
</evidence>
<name>A0A1I6E2K1_9PSEU</name>
<dbReference type="InterPro" id="IPR045572">
    <property type="entry name" value="RE_endonuc_C"/>
</dbReference>
<dbReference type="EMBL" id="FOYL01000003">
    <property type="protein sequence ID" value="SFR11708.1"/>
    <property type="molecule type" value="Genomic_DNA"/>
</dbReference>
<gene>
    <name evidence="3" type="ORF">SAMN04488564_103635</name>
</gene>
<accession>A0A1I6E2K1</accession>
<dbReference type="Proteomes" id="UP000198583">
    <property type="component" value="Unassembled WGS sequence"/>
</dbReference>
<dbReference type="InterPro" id="IPR050742">
    <property type="entry name" value="Helicase_Restrict-Modif_Enz"/>
</dbReference>
<dbReference type="GO" id="GO:0005829">
    <property type="term" value="C:cytosol"/>
    <property type="evidence" value="ECO:0007669"/>
    <property type="project" value="TreeGrafter"/>
</dbReference>
<evidence type="ECO:0000313" key="4">
    <source>
        <dbReference type="Proteomes" id="UP000198583"/>
    </source>
</evidence>
<dbReference type="Gene3D" id="3.40.50.300">
    <property type="entry name" value="P-loop containing nucleotide triphosphate hydrolases"/>
    <property type="match status" value="2"/>
</dbReference>
<dbReference type="SUPFAM" id="SSF52540">
    <property type="entry name" value="P-loop containing nucleoside triphosphate hydrolases"/>
    <property type="match status" value="2"/>
</dbReference>
<dbReference type="STRING" id="84724.SAMN04488564_103635"/>
<dbReference type="GO" id="GO:0015668">
    <property type="term" value="F:type III site-specific deoxyribonuclease activity"/>
    <property type="evidence" value="ECO:0007669"/>
    <property type="project" value="InterPro"/>
</dbReference>
<evidence type="ECO:0000259" key="1">
    <source>
        <dbReference type="Pfam" id="PF04851"/>
    </source>
</evidence>
<dbReference type="Pfam" id="PF04851">
    <property type="entry name" value="ResIII"/>
    <property type="match status" value="1"/>
</dbReference>
<dbReference type="PANTHER" id="PTHR47396:SF1">
    <property type="entry name" value="ATP-DEPENDENT HELICASE IRC3-RELATED"/>
    <property type="match status" value="1"/>
</dbReference>
<evidence type="ECO:0000313" key="3">
    <source>
        <dbReference type="EMBL" id="SFR11708.1"/>
    </source>
</evidence>
<reference evidence="4" key="1">
    <citation type="submission" date="2016-10" db="EMBL/GenBank/DDBJ databases">
        <authorList>
            <person name="Varghese N."/>
            <person name="Submissions S."/>
        </authorList>
    </citation>
    <scope>NUCLEOTIDE SEQUENCE [LARGE SCALE GENOMIC DNA]</scope>
    <source>
        <strain evidence="4">DSM 44232</strain>
    </source>
</reference>
<proteinExistence type="predicted"/>
<dbReference type="RefSeq" id="WP_093592561.1">
    <property type="nucleotide sequence ID" value="NZ_FOYL01000003.1"/>
</dbReference>
<protein>
    <submittedName>
        <fullName evidence="3">Type III restriction enzyme</fullName>
    </submittedName>
</protein>
<sequence length="927" mass="102376">MKFAFAKDLDHQLAAIDAVTGLFAGQEALRGTSGCGNRLCLDADTILANLRDVQNRAGLAPEPSLDSMNFTIEMETGTGKTYVYLRTIYELNQLYGFTKFVVVVPSVAIKEGTAGSVDMLREHFGALYGNPPVQAFQHDAGNISRIRAFAASSGVEIMIVTAAAINKRTNRIHQAVEELDFERPIDLIRATEPVVIVDEPQSVYGDDGPASRKAGAGRWGVGELNPLAVLRYSATHAKHDKGNLLYRLDAIAAYEKQLVKQIEIDSLVTESSTQPYVRLLGVRRAKSGFTARVEVDVAGGGRKGVTVDTVDRRNLATATKLTRYERLNIVGISAVPGAESVTFDTVAEPLRVGDALGEEVSPGERARQMIAQTIRQHLRKEREFALQGRKIKVLSLFFVDSVAKYRVYQNGEAQPGEYATIFEEEYARIADEPIADARRSHQGYFSVDRKATGERLVDTSESSEKGRQQAGLAYEQIMRNKVELTTPGTPIRFVFSHSALQEGWDNPNVFQICVLRNMGTERWRRQSVGRGLRLCVDGNGDRQHGFAINRLTVIANESYEEFAEQLQRELAEDLGIEFGVATVDGFARLQYRDGDGQMRPVGAATAESVLKALRHAGYVDAQGKVEDSLRAAVRSPELKALVDSVAPRESGVILGLIKRLAKPLDVTRADRHVDVIPERPQSPELIELWNRISHRTEYRVNVDEAALRKALVEALHDIAVPERTSEWRTNVVQRIDHSGLSANTAAVRHVGITRDEDLPDILSVLADQTRLTRSTLAHVLTESGTLPRFRRNPQAYLTRASALIKSATARLLVNGLRYELVERHCPPLPREARLSGSAEQNFALHLRERADVKAFVKLPPSFQVATPLGTCTPDWALVVERAEGDRHLVLDTKGATDKIDAVRLHFAAMGVEFHVVDSVEAVDRCLG</sequence>
<keyword evidence="4" id="KW-1185">Reference proteome</keyword>
<dbReference type="PANTHER" id="PTHR47396">
    <property type="entry name" value="TYPE I RESTRICTION ENZYME ECOKI R PROTEIN"/>
    <property type="match status" value="1"/>
</dbReference>
<dbReference type="InterPro" id="IPR027417">
    <property type="entry name" value="P-loop_NTPase"/>
</dbReference>
<dbReference type="OrthoDB" id="9776021at2"/>